<evidence type="ECO:0000256" key="6">
    <source>
        <dbReference type="ARBA" id="ARBA00022722"/>
    </source>
</evidence>
<dbReference type="EMBL" id="FN653021">
    <property type="protein sequence ID" value="CBY23521.1"/>
    <property type="molecule type" value="Genomic_DNA"/>
</dbReference>
<feature type="transmembrane region" description="Helical" evidence="19">
    <location>
        <begin position="1969"/>
        <end position="1988"/>
    </location>
</feature>
<dbReference type="CDD" id="cd00303">
    <property type="entry name" value="retropepsin_like"/>
    <property type="match status" value="1"/>
</dbReference>
<evidence type="ECO:0000313" key="24">
    <source>
        <dbReference type="EMBL" id="CBY23521.1"/>
    </source>
</evidence>
<dbReference type="Gene3D" id="1.10.340.70">
    <property type="match status" value="1"/>
</dbReference>
<dbReference type="Pfam" id="PF17919">
    <property type="entry name" value="RT_RNaseH_2"/>
    <property type="match status" value="1"/>
</dbReference>
<evidence type="ECO:0000256" key="7">
    <source>
        <dbReference type="ARBA" id="ARBA00022750"/>
    </source>
</evidence>
<dbReference type="PANTHER" id="PTHR37984:SF5">
    <property type="entry name" value="PROTEIN NYNRIN-LIKE"/>
    <property type="match status" value="1"/>
</dbReference>
<evidence type="ECO:0000256" key="3">
    <source>
        <dbReference type="ARBA" id="ARBA00022670"/>
    </source>
</evidence>
<dbReference type="InterPro" id="IPR050951">
    <property type="entry name" value="Retrovirus_Pol_polyprotein"/>
</dbReference>
<feature type="compositionally biased region" description="Pro residues" evidence="18">
    <location>
        <begin position="76"/>
        <end position="85"/>
    </location>
</feature>
<dbReference type="GO" id="GO:0015074">
    <property type="term" value="P:DNA integration"/>
    <property type="evidence" value="ECO:0007669"/>
    <property type="project" value="UniProtKB-KW"/>
</dbReference>
<dbReference type="GO" id="GO:0003964">
    <property type="term" value="F:RNA-directed DNA polymerase activity"/>
    <property type="evidence" value="ECO:0007669"/>
    <property type="project" value="UniProtKB-KW"/>
</dbReference>
<evidence type="ECO:0000313" key="25">
    <source>
        <dbReference type="Proteomes" id="UP000001307"/>
    </source>
</evidence>
<name>E4X141_OIKDI</name>
<dbReference type="Gene3D" id="3.30.70.270">
    <property type="match status" value="2"/>
</dbReference>
<dbReference type="GO" id="GO:0003723">
    <property type="term" value="F:RNA binding"/>
    <property type="evidence" value="ECO:0007669"/>
    <property type="project" value="UniProtKB-KW"/>
</dbReference>
<dbReference type="Gene3D" id="1.10.720.30">
    <property type="entry name" value="SAP domain"/>
    <property type="match status" value="1"/>
</dbReference>
<dbReference type="GO" id="GO:0003677">
    <property type="term" value="F:DNA binding"/>
    <property type="evidence" value="ECO:0007669"/>
    <property type="project" value="UniProtKB-KW"/>
</dbReference>
<dbReference type="PROSITE" id="PS00141">
    <property type="entry name" value="ASP_PROTEASE"/>
    <property type="match status" value="1"/>
</dbReference>
<dbReference type="GO" id="GO:0004523">
    <property type="term" value="F:RNA-DNA hybrid ribonuclease activity"/>
    <property type="evidence" value="ECO:0007669"/>
    <property type="project" value="UniProtKB-EC"/>
</dbReference>
<evidence type="ECO:0000256" key="18">
    <source>
        <dbReference type="SAM" id="MobiDB-lite"/>
    </source>
</evidence>
<dbReference type="Gene3D" id="3.10.10.10">
    <property type="entry name" value="HIV Type 1 Reverse Transcriptase, subunit A, domain 1"/>
    <property type="match status" value="1"/>
</dbReference>
<dbReference type="InterPro" id="IPR036361">
    <property type="entry name" value="SAP_dom_sf"/>
</dbReference>
<feature type="domain" description="SAP" evidence="21">
    <location>
        <begin position="8"/>
        <end position="42"/>
    </location>
</feature>
<dbReference type="SMART" id="SM00513">
    <property type="entry name" value="SAP"/>
    <property type="match status" value="1"/>
</dbReference>
<evidence type="ECO:0000256" key="17">
    <source>
        <dbReference type="PROSITE-ProRule" id="PRU00047"/>
    </source>
</evidence>
<keyword evidence="19" id="KW-1133">Transmembrane helix</keyword>
<dbReference type="InterPro" id="IPR021109">
    <property type="entry name" value="Peptidase_aspartic_dom_sf"/>
</dbReference>
<feature type="domain" description="Reverse transcriptase" evidence="22">
    <location>
        <begin position="721"/>
        <end position="904"/>
    </location>
</feature>
<keyword evidence="19" id="KW-0472">Membrane</keyword>
<dbReference type="InterPro" id="IPR001878">
    <property type="entry name" value="Znf_CCHC"/>
</dbReference>
<evidence type="ECO:0000259" key="20">
    <source>
        <dbReference type="PROSITE" id="PS50158"/>
    </source>
</evidence>
<evidence type="ECO:0000259" key="23">
    <source>
        <dbReference type="PROSITE" id="PS50994"/>
    </source>
</evidence>
<evidence type="ECO:0000256" key="9">
    <source>
        <dbReference type="ARBA" id="ARBA00022801"/>
    </source>
</evidence>
<dbReference type="FunFam" id="3.30.70.270:FF:000020">
    <property type="entry name" value="Transposon Tf2-6 polyprotein-like Protein"/>
    <property type="match status" value="1"/>
</dbReference>
<evidence type="ECO:0000256" key="14">
    <source>
        <dbReference type="ARBA" id="ARBA00023125"/>
    </source>
</evidence>
<dbReference type="EC" id="3.1.26.4" evidence="2"/>
<dbReference type="InterPro" id="IPR012337">
    <property type="entry name" value="RNaseH-like_sf"/>
</dbReference>
<dbReference type="InterPro" id="IPR043502">
    <property type="entry name" value="DNA/RNA_pol_sf"/>
</dbReference>
<evidence type="ECO:0000256" key="16">
    <source>
        <dbReference type="ARBA" id="ARBA00039658"/>
    </source>
</evidence>
<keyword evidence="25" id="KW-1185">Reference proteome</keyword>
<evidence type="ECO:0000256" key="2">
    <source>
        <dbReference type="ARBA" id="ARBA00012180"/>
    </source>
</evidence>
<keyword evidence="15" id="KW-0511">Multifunctional enzyme</keyword>
<dbReference type="PROSITE" id="PS50158">
    <property type="entry name" value="ZF_CCHC"/>
    <property type="match status" value="1"/>
</dbReference>
<feature type="region of interest" description="Disordered" evidence="18">
    <location>
        <begin position="40"/>
        <end position="106"/>
    </location>
</feature>
<keyword evidence="7" id="KW-0064">Aspartyl protease</keyword>
<dbReference type="PROSITE" id="PS50994">
    <property type="entry name" value="INTEGRASE"/>
    <property type="match status" value="1"/>
</dbReference>
<dbReference type="GO" id="GO:0005737">
    <property type="term" value="C:cytoplasm"/>
    <property type="evidence" value="ECO:0007669"/>
    <property type="project" value="UniProtKB-ARBA"/>
</dbReference>
<comment type="similarity">
    <text evidence="1">Belongs to the beta type-B retroviral polymerase family. HERV class-II K(HML-2) pol subfamily.</text>
</comment>
<dbReference type="SUPFAM" id="SSF68906">
    <property type="entry name" value="SAP domain"/>
    <property type="match status" value="1"/>
</dbReference>
<keyword evidence="12" id="KW-0229">DNA integration</keyword>
<gene>
    <name evidence="24" type="ORF">GSOID_T00015968001</name>
</gene>
<keyword evidence="13" id="KW-0695">RNA-directed DNA polymerase</keyword>
<keyword evidence="6" id="KW-0540">Nuclease</keyword>
<protein>
    <recommendedName>
        <fullName evidence="16">Gypsy retrotransposon integrase-like protein 1</fullName>
        <ecNumber evidence="2">3.1.26.4</ecNumber>
    </recommendedName>
</protein>
<evidence type="ECO:0000256" key="13">
    <source>
        <dbReference type="ARBA" id="ARBA00022918"/>
    </source>
</evidence>
<dbReference type="Pfam" id="PF13650">
    <property type="entry name" value="Asp_protease_2"/>
    <property type="match status" value="1"/>
</dbReference>
<dbReference type="InterPro" id="IPR036397">
    <property type="entry name" value="RNaseH_sf"/>
</dbReference>
<dbReference type="GO" id="GO:0004190">
    <property type="term" value="F:aspartic-type endopeptidase activity"/>
    <property type="evidence" value="ECO:0007669"/>
    <property type="project" value="UniProtKB-KW"/>
</dbReference>
<feature type="compositionally biased region" description="Polar residues" evidence="18">
    <location>
        <begin position="86"/>
        <end position="106"/>
    </location>
</feature>
<proteinExistence type="inferred from homology"/>
<keyword evidence="17" id="KW-0479">Metal-binding</keyword>
<dbReference type="OrthoDB" id="775972at2759"/>
<sequence length="1999" mass="226466">MSEGGIPLKTLTVEQLRIVCRNKGLMTGGNKSELQERLSEFANDNQARRTEDGNDHLIDPRNLVDNDSSNSSSPPNFTPPPPPPKQGTSASSTSYTENFTIPTSSQDKLRKQTVDIKIIQTLEPQEIDSLVQQLSDKAAMYGWTDQEALGAAHMKIQHDLKRHLGIYKFTSWKACSAAIKKKYGLSSDYVASLLRTFQKQAGENFLQGFQRLMKIFRAIHFEHQDEDSKRRMLRQNLQKLMPASQFYLFDARWNNQNYSTNTEVVEQILIDMQNVYGTYQLQDDSPLEFNALADMVCHNCQKRGHLARNCPQPSKSDRQHQELQQTMNKMLDAITILLKQNASSQPTVAAATSDRPPKGRVQKEQIDYPPCLKCPKNGQEPSDTLILSTTLYDSFYLPKIKLLIQQVPLLCLLDTGANLNVLSAEIVNSSLASLPTRNSAVRIKVANNEVMEASTSVTADVTIGSFKRRLTFVVSDKVNFDAIIGGHNFEKILVDKKKGLVTLDGHDVNLVPESQPVIATTTHLHTLQPHATERVRVTLPVTSDSKNTLLITPKPQGFLAENGCEILEAVYNSASSLNLLVCNSSATPITIPAGIPCANGQDLSTNGLSLNQLVETSDESLHSEFRKHQEERRIKFKPHLGDHYKKIPIGPDLTTPQREQISKVLGEYREAFEVSSLDLGMVDKFICRIKFKDENTTIYEKPRPCRSSLREAGKQVLKTWLDMKVIEPNGSRHSIPMFFVKKACGAARPVIDARLLNHHTEDYHWPVPNLKDILSDVSQKIARSEKIYMSLTDVKSAFNQVRIDERDQDKVSFAFENVQYTASRLMFGLKQSPAIFSELMWRITKDIPGIYVLMDDCLLLSDSFEGHLSQLRKFLRRMIEFGITLKVAKTSICAEDFSYLGFRVTRYGMEPLQSKIAAIVDFPAPKTKKEVRRWVGMQNYYSTFVPEGMLTLEPLHRLCSAKEPFHWTDKHQQAFDDFKKKLANFVSQEHRDPRLPLVVATDASHLGLAGTLFQRRTDGTLSPLGFCSRKLADGERKLASRYLELAALVYTCEFFEYSLYNVSFYAITDHFSLCRILEQRKMRDAMPLRVINLICRLQRFNICSIEHRRNTDPIIVTVDCLSRALVLSEDTDIDENENAIDRGVSNTLQLLVTTRAQAKADAAAQSAVPSTSCQRSSTKNSSKVSSKHSEIEDAYLLIDEVPYSKKAIKDLQLEDSDLLKNFKLKILKESDDGLLRDCDDRLAIPSSLAYELVSFSHVKMLHPGISKLQTSLSRSFMIKNLRDICTRICNSCLECVTTKPRFSYAHPTPPKPTSKGFPFEKSFVDLVDFGRLDNYGFRYLVVMMDDLSNFVVARPIQRKTADEVSQALLELLLANNVSNSTMVSDNGLEISNTKTNTLMNFFNIKFTHITPYHAQSNKIERRFRCLGIKAKLLDIQPEEWSRQVCFVLYAINNQPNKNLHNLTPAEILWGKPMSLPAFATKTSNTQAIIYDHDSWIDYLNGWLTYCSKSLSELNKSVLRPAPTLPFIKLPFDECSVDQCRELAKANDFSKRDCSEGRQQFFKDLFLTEIQDEYTFLLSDLLEEANEIRHRRDLIAGASIVASLANFGLKIVNNYQIRNLKRISLHHQSMIKVLAKEIQSTQDVLELSINQTYSKIEDAARQICSLGNDLAVTRARDLAFEQNRRYLNEIESEISTLQYGRLPARAEYRNIFNGACLASCAEMSAEKCKQYCQQVLHETPTSMSPEFFGANITDGGVVINFRLNQPTILLDPTPNYRVSSFGIVVKHEGEIMIQQAILEPFATLLGETYHEIDRFQCLSTRRHMICQQSALLPYQCLNNAASCKVEQKPTKDSCTFVYTSGGLIVYSHGEAQHRFRTAEHDLTRRRETFTGFKYFASAPTDQEVVCNQQIIPLRRQDIYIKEEIIINTVRTQMFQLQSISSLNSTRIQMSFSRALQHSLELAEELDDTQFIGSIVAGTILFLALAMILTNHDSLMSLISN</sequence>
<evidence type="ECO:0000256" key="19">
    <source>
        <dbReference type="SAM" id="Phobius"/>
    </source>
</evidence>
<dbReference type="InterPro" id="IPR041588">
    <property type="entry name" value="Integrase_H2C2"/>
</dbReference>
<keyword evidence="14" id="KW-0238">DNA-binding</keyword>
<dbReference type="GO" id="GO:0008270">
    <property type="term" value="F:zinc ion binding"/>
    <property type="evidence" value="ECO:0007669"/>
    <property type="project" value="UniProtKB-KW"/>
</dbReference>
<evidence type="ECO:0000256" key="10">
    <source>
        <dbReference type="ARBA" id="ARBA00022842"/>
    </source>
</evidence>
<keyword evidence="5" id="KW-0548">Nucleotidyltransferase</keyword>
<dbReference type="InterPro" id="IPR043128">
    <property type="entry name" value="Rev_trsase/Diguanyl_cyclase"/>
</dbReference>
<dbReference type="Pfam" id="PF00078">
    <property type="entry name" value="RVT_1"/>
    <property type="match status" value="1"/>
</dbReference>
<dbReference type="InParanoid" id="E4X141"/>
<reference evidence="24" key="1">
    <citation type="journal article" date="2010" name="Science">
        <title>Plasticity of animal genome architecture unmasked by rapid evolution of a pelagic tunicate.</title>
        <authorList>
            <person name="Denoeud F."/>
            <person name="Henriet S."/>
            <person name="Mungpakdee S."/>
            <person name="Aury J.M."/>
            <person name="Da Silva C."/>
            <person name="Brinkmann H."/>
            <person name="Mikhaleva J."/>
            <person name="Olsen L.C."/>
            <person name="Jubin C."/>
            <person name="Canestro C."/>
            <person name="Bouquet J.M."/>
            <person name="Danks G."/>
            <person name="Poulain J."/>
            <person name="Campsteijn C."/>
            <person name="Adamski M."/>
            <person name="Cross I."/>
            <person name="Yadetie F."/>
            <person name="Muffato M."/>
            <person name="Louis A."/>
            <person name="Butcher S."/>
            <person name="Tsagkogeorga G."/>
            <person name="Konrad A."/>
            <person name="Singh S."/>
            <person name="Jensen M.F."/>
            <person name="Cong E.H."/>
            <person name="Eikeseth-Otteraa H."/>
            <person name="Noel B."/>
            <person name="Anthouard V."/>
            <person name="Porcel B.M."/>
            <person name="Kachouri-Lafond R."/>
            <person name="Nishino A."/>
            <person name="Ugolini M."/>
            <person name="Chourrout P."/>
            <person name="Nishida H."/>
            <person name="Aasland R."/>
            <person name="Huzurbazar S."/>
            <person name="Westhof E."/>
            <person name="Delsuc F."/>
            <person name="Lehrach H."/>
            <person name="Reinhardt R."/>
            <person name="Weissenbach J."/>
            <person name="Roy S.W."/>
            <person name="Artiguenave F."/>
            <person name="Postlethwait J.H."/>
            <person name="Manak J.R."/>
            <person name="Thompson E.M."/>
            <person name="Jaillon O."/>
            <person name="Du Pasquier L."/>
            <person name="Boudinot P."/>
            <person name="Liberles D.A."/>
            <person name="Volff J.N."/>
            <person name="Philippe H."/>
            <person name="Lenhard B."/>
            <person name="Roest Crollius H."/>
            <person name="Wincker P."/>
            <person name="Chourrout D."/>
        </authorList>
    </citation>
    <scope>NUCLEOTIDE SEQUENCE [LARGE SCALE GENOMIC DNA]</scope>
</reference>
<evidence type="ECO:0000256" key="15">
    <source>
        <dbReference type="ARBA" id="ARBA00023268"/>
    </source>
</evidence>
<dbReference type="PROSITE" id="PS50878">
    <property type="entry name" value="RT_POL"/>
    <property type="match status" value="1"/>
</dbReference>
<dbReference type="Pfam" id="PF02037">
    <property type="entry name" value="SAP"/>
    <property type="match status" value="1"/>
</dbReference>
<dbReference type="Gene3D" id="2.40.70.10">
    <property type="entry name" value="Acid Proteases"/>
    <property type="match status" value="1"/>
</dbReference>
<dbReference type="SUPFAM" id="SSF56672">
    <property type="entry name" value="DNA/RNA polymerases"/>
    <property type="match status" value="1"/>
</dbReference>
<evidence type="ECO:0000256" key="5">
    <source>
        <dbReference type="ARBA" id="ARBA00022695"/>
    </source>
</evidence>
<dbReference type="CDD" id="cd01647">
    <property type="entry name" value="RT_LTR"/>
    <property type="match status" value="1"/>
</dbReference>
<keyword evidence="10" id="KW-0460">Magnesium</keyword>
<dbReference type="InterPro" id="IPR003034">
    <property type="entry name" value="SAP_dom"/>
</dbReference>
<evidence type="ECO:0000256" key="12">
    <source>
        <dbReference type="ARBA" id="ARBA00022908"/>
    </source>
</evidence>
<evidence type="ECO:0000256" key="1">
    <source>
        <dbReference type="ARBA" id="ARBA00010879"/>
    </source>
</evidence>
<evidence type="ECO:0000259" key="22">
    <source>
        <dbReference type="PROSITE" id="PS50878"/>
    </source>
</evidence>
<dbReference type="SUPFAM" id="SSF53098">
    <property type="entry name" value="Ribonuclease H-like"/>
    <property type="match status" value="1"/>
</dbReference>
<keyword evidence="4" id="KW-0808">Transferase</keyword>
<keyword evidence="19" id="KW-0812">Transmembrane</keyword>
<keyword evidence="11" id="KW-0694">RNA-binding</keyword>
<feature type="domain" description="CCHC-type" evidence="20">
    <location>
        <begin position="297"/>
        <end position="312"/>
    </location>
</feature>
<keyword evidence="8" id="KW-0255">Endonuclease</keyword>
<evidence type="ECO:0000256" key="4">
    <source>
        <dbReference type="ARBA" id="ARBA00022679"/>
    </source>
</evidence>
<accession>E4X141</accession>
<evidence type="ECO:0000256" key="8">
    <source>
        <dbReference type="ARBA" id="ARBA00022759"/>
    </source>
</evidence>
<keyword evidence="3" id="KW-0645">Protease</keyword>
<dbReference type="SUPFAM" id="SSF57756">
    <property type="entry name" value="Retrovirus zinc finger-like domains"/>
    <property type="match status" value="1"/>
</dbReference>
<dbReference type="InterPro" id="IPR036875">
    <property type="entry name" value="Znf_CCHC_sf"/>
</dbReference>
<dbReference type="Proteomes" id="UP000001307">
    <property type="component" value="Unassembled WGS sequence"/>
</dbReference>
<dbReference type="SUPFAM" id="SSF50630">
    <property type="entry name" value="Acid proteases"/>
    <property type="match status" value="1"/>
</dbReference>
<dbReference type="GO" id="GO:0006508">
    <property type="term" value="P:proteolysis"/>
    <property type="evidence" value="ECO:0007669"/>
    <property type="project" value="UniProtKB-KW"/>
</dbReference>
<dbReference type="PROSITE" id="PS50800">
    <property type="entry name" value="SAP"/>
    <property type="match status" value="1"/>
</dbReference>
<evidence type="ECO:0000259" key="21">
    <source>
        <dbReference type="PROSITE" id="PS50800"/>
    </source>
</evidence>
<dbReference type="Pfam" id="PF00665">
    <property type="entry name" value="rve"/>
    <property type="match status" value="1"/>
</dbReference>
<dbReference type="Gene3D" id="3.30.420.10">
    <property type="entry name" value="Ribonuclease H-like superfamily/Ribonuclease H"/>
    <property type="match status" value="1"/>
</dbReference>
<dbReference type="InterPro" id="IPR001584">
    <property type="entry name" value="Integrase_cat-core"/>
</dbReference>
<dbReference type="PANTHER" id="PTHR37984">
    <property type="entry name" value="PROTEIN CBG26694"/>
    <property type="match status" value="1"/>
</dbReference>
<dbReference type="InterPro" id="IPR041577">
    <property type="entry name" value="RT_RNaseH_2"/>
</dbReference>
<keyword evidence="17" id="KW-0863">Zinc-finger</keyword>
<keyword evidence="9" id="KW-0378">Hydrolase</keyword>
<organism evidence="24">
    <name type="scientific">Oikopleura dioica</name>
    <name type="common">Tunicate</name>
    <dbReference type="NCBI Taxonomy" id="34765"/>
    <lineage>
        <taxon>Eukaryota</taxon>
        <taxon>Metazoa</taxon>
        <taxon>Chordata</taxon>
        <taxon>Tunicata</taxon>
        <taxon>Appendicularia</taxon>
        <taxon>Copelata</taxon>
        <taxon>Oikopleuridae</taxon>
        <taxon>Oikopleura</taxon>
    </lineage>
</organism>
<feature type="domain" description="Integrase catalytic" evidence="23">
    <location>
        <begin position="1314"/>
        <end position="1472"/>
    </location>
</feature>
<dbReference type="SMART" id="SM00343">
    <property type="entry name" value="ZnF_C2HC"/>
    <property type="match status" value="1"/>
</dbReference>
<feature type="compositionally biased region" description="Basic and acidic residues" evidence="18">
    <location>
        <begin position="46"/>
        <end position="64"/>
    </location>
</feature>
<keyword evidence="17" id="KW-0862">Zinc</keyword>
<dbReference type="Pfam" id="PF00098">
    <property type="entry name" value="zf-CCHC"/>
    <property type="match status" value="1"/>
</dbReference>
<evidence type="ECO:0000256" key="11">
    <source>
        <dbReference type="ARBA" id="ARBA00022884"/>
    </source>
</evidence>
<dbReference type="InterPro" id="IPR001969">
    <property type="entry name" value="Aspartic_peptidase_AS"/>
</dbReference>
<dbReference type="Gene3D" id="4.10.60.10">
    <property type="entry name" value="Zinc finger, CCHC-type"/>
    <property type="match status" value="1"/>
</dbReference>
<dbReference type="Pfam" id="PF17921">
    <property type="entry name" value="Integrase_H2C2"/>
    <property type="match status" value="1"/>
</dbReference>
<dbReference type="InterPro" id="IPR000477">
    <property type="entry name" value="RT_dom"/>
</dbReference>